<dbReference type="RefSeq" id="WP_207567442.1">
    <property type="nucleotide sequence ID" value="NZ_CP071446.1"/>
</dbReference>
<dbReference type="InterPro" id="IPR036291">
    <property type="entry name" value="NAD(P)-bd_dom_sf"/>
</dbReference>
<dbReference type="CDD" id="cd05325">
    <property type="entry name" value="carb_red_sniffer_like_SDR_c"/>
    <property type="match status" value="1"/>
</dbReference>
<dbReference type="Pfam" id="PF00106">
    <property type="entry name" value="adh_short"/>
    <property type="match status" value="1"/>
</dbReference>
<keyword evidence="3" id="KW-1185">Reference proteome</keyword>
<evidence type="ECO:0000313" key="3">
    <source>
        <dbReference type="Proteomes" id="UP000671862"/>
    </source>
</evidence>
<evidence type="ECO:0000256" key="1">
    <source>
        <dbReference type="RuleBase" id="RU000363"/>
    </source>
</evidence>
<protein>
    <submittedName>
        <fullName evidence="2">SDR family oxidoreductase</fullName>
    </submittedName>
</protein>
<evidence type="ECO:0000313" key="2">
    <source>
        <dbReference type="EMBL" id="QTA38725.1"/>
    </source>
</evidence>
<accession>A0ABX7SA11</accession>
<dbReference type="SUPFAM" id="SSF51735">
    <property type="entry name" value="NAD(P)-binding Rossmann-fold domains"/>
    <property type="match status" value="1"/>
</dbReference>
<dbReference type="PRINTS" id="PR00081">
    <property type="entry name" value="GDHRDH"/>
</dbReference>
<dbReference type="EMBL" id="CP071446">
    <property type="protein sequence ID" value="QTA38725.1"/>
    <property type="molecule type" value="Genomic_DNA"/>
</dbReference>
<dbReference type="PANTHER" id="PTHR45458">
    <property type="entry name" value="SHORT-CHAIN DEHYDROGENASE/REDUCTASE SDR"/>
    <property type="match status" value="1"/>
</dbReference>
<name>A0ABX7SA11_9BACT</name>
<dbReference type="InterPro" id="IPR002347">
    <property type="entry name" value="SDR_fam"/>
</dbReference>
<dbReference type="InterPro" id="IPR052184">
    <property type="entry name" value="SDR_enzymes"/>
</dbReference>
<gene>
    <name evidence="2" type="ORF">JYK00_04245</name>
</gene>
<dbReference type="PRINTS" id="PR00080">
    <property type="entry name" value="SDRFAMILY"/>
</dbReference>
<comment type="similarity">
    <text evidence="1">Belongs to the short-chain dehydrogenases/reductases (SDR) family.</text>
</comment>
<proteinExistence type="inferred from homology"/>
<reference evidence="2 3" key="1">
    <citation type="submission" date="2021-03" db="EMBL/GenBank/DDBJ databases">
        <title>Thermosipho ferrireducens sp.nov., an anaerobic thermophilic iron-reducing bacterium isolated from a deep-sea hydrothermal sulfide deposits.</title>
        <authorList>
            <person name="Zeng X."/>
            <person name="Chen Y."/>
            <person name="Shao Z."/>
        </authorList>
    </citation>
    <scope>NUCLEOTIDE SEQUENCE [LARGE SCALE GENOMIC DNA]</scope>
    <source>
        <strain evidence="2 3">JL129W03</strain>
    </source>
</reference>
<dbReference type="Proteomes" id="UP000671862">
    <property type="component" value="Chromosome"/>
</dbReference>
<sequence length="225" mass="25208">MNWLITGANRGIGLALTREVLKKGYRVIAAIRNVRAESLNLLMEEGKKLVVKKLDVSDSDSIANFSERLEYKINVIINNAGILLRDKFPNLPYENFIYSFKVNTLGALFLIQELYRRGKIYTKAKIVNIDSILGSINHATGGVSYSYSLSKAALNMVTKLLSQYLVKDNIVVISIHPGWVKTDMGGMEAPLTPEESAKGIINVIENLTMNDTGKFFEYNGKELEW</sequence>
<organism evidence="2 3">
    <name type="scientific">Thermosipho ferrireducens</name>
    <dbReference type="NCBI Taxonomy" id="2571116"/>
    <lineage>
        <taxon>Bacteria</taxon>
        <taxon>Thermotogati</taxon>
        <taxon>Thermotogota</taxon>
        <taxon>Thermotogae</taxon>
        <taxon>Thermotogales</taxon>
        <taxon>Fervidobacteriaceae</taxon>
        <taxon>Thermosipho</taxon>
    </lineage>
</organism>
<dbReference type="PANTHER" id="PTHR45458:SF1">
    <property type="entry name" value="SHORT CHAIN DEHYDROGENASE"/>
    <property type="match status" value="1"/>
</dbReference>
<dbReference type="Gene3D" id="3.40.50.720">
    <property type="entry name" value="NAD(P)-binding Rossmann-like Domain"/>
    <property type="match status" value="1"/>
</dbReference>